<evidence type="ECO:0008006" key="3">
    <source>
        <dbReference type="Google" id="ProtNLM"/>
    </source>
</evidence>
<evidence type="ECO:0000313" key="2">
    <source>
        <dbReference type="Proteomes" id="UP001198806"/>
    </source>
</evidence>
<organism evidence="1 2">
    <name type="scientific">Parabacteroides distasonis</name>
    <dbReference type="NCBI Taxonomy" id="823"/>
    <lineage>
        <taxon>Bacteria</taxon>
        <taxon>Pseudomonadati</taxon>
        <taxon>Bacteroidota</taxon>
        <taxon>Bacteroidia</taxon>
        <taxon>Bacteroidales</taxon>
        <taxon>Tannerellaceae</taxon>
        <taxon>Parabacteroides</taxon>
    </lineage>
</organism>
<evidence type="ECO:0000313" key="1">
    <source>
        <dbReference type="EMBL" id="MCB6519737.1"/>
    </source>
</evidence>
<gene>
    <name evidence="1" type="ORF">LI194_18290</name>
</gene>
<dbReference type="AlphaFoldDB" id="A0AAP2VLZ5"/>
<dbReference type="Proteomes" id="UP001198806">
    <property type="component" value="Unassembled WGS sequence"/>
</dbReference>
<dbReference type="EMBL" id="JAJCNI010000028">
    <property type="protein sequence ID" value="MCB6519737.1"/>
    <property type="molecule type" value="Genomic_DNA"/>
</dbReference>
<comment type="caution">
    <text evidence="1">The sequence shown here is derived from an EMBL/GenBank/DDBJ whole genome shotgun (WGS) entry which is preliminary data.</text>
</comment>
<reference evidence="1" key="1">
    <citation type="submission" date="2021-10" db="EMBL/GenBank/DDBJ databases">
        <title>Collection of gut derived symbiotic bacterial strains cultured from healthy donors.</title>
        <authorList>
            <person name="Lin H."/>
            <person name="Littmann E."/>
            <person name="Kohout C."/>
            <person name="Pamer E.G."/>
        </authorList>
    </citation>
    <scope>NUCLEOTIDE SEQUENCE</scope>
    <source>
        <strain evidence="1">DFI.2.94</strain>
    </source>
</reference>
<name>A0AAP2VLZ5_PARDI</name>
<accession>A0AAP2VLZ5</accession>
<protein>
    <recommendedName>
        <fullName evidence="3">Toprim domain-containing protein</fullName>
    </recommendedName>
</protein>
<sequence>MRIQRTSVNIMKVDFNQIKTTISLPDFLLELGWKIVEGSSNACPKMSNGTHTIVIKRNSQNQYTYWDVHSDNVRGRSIMDLMQEHLLEATGKMPTLREVGEILQNYINTNRITTPEKSRYDVGNTSLRPDELQFYLRQLQPYKGNYLRKRGISKESVESPVFNNTFFIREVKNLGSVYRNVCVKMYSEKGVEAISQRNEAFKGVIGGKFDCLATSNHDKSRPIDILYLGESFIDCISHYQLLHSGSNLNLVYVSTEGYIHGRTDEAVTLNP</sequence>
<proteinExistence type="predicted"/>